<evidence type="ECO:0000256" key="4">
    <source>
        <dbReference type="ARBA" id="ARBA00014848"/>
    </source>
</evidence>
<feature type="compositionally biased region" description="Acidic residues" evidence="6">
    <location>
        <begin position="2019"/>
        <end position="2031"/>
    </location>
</feature>
<feature type="compositionally biased region" description="Acidic residues" evidence="6">
    <location>
        <begin position="1964"/>
        <end position="1988"/>
    </location>
</feature>
<feature type="region of interest" description="Disordered" evidence="6">
    <location>
        <begin position="327"/>
        <end position="439"/>
    </location>
</feature>
<protein>
    <recommendedName>
        <fullName evidence="4">Histone transcription regulator 3 homolog</fullName>
    </recommendedName>
</protein>
<feature type="region of interest" description="Disordered" evidence="6">
    <location>
        <begin position="1738"/>
        <end position="2038"/>
    </location>
</feature>
<comment type="function">
    <text evidence="1">Has a role in a nucleosome assembly pathway that is required for the integrity of heterochromatin and proper chromosome segregation.</text>
</comment>
<evidence type="ECO:0000313" key="8">
    <source>
        <dbReference type="Proteomes" id="UP000754883"/>
    </source>
</evidence>
<dbReference type="EMBL" id="CABFNO020001405">
    <property type="protein sequence ID" value="CAG9986721.1"/>
    <property type="molecule type" value="Genomic_DNA"/>
</dbReference>
<feature type="region of interest" description="Disordered" evidence="6">
    <location>
        <begin position="255"/>
        <end position="303"/>
    </location>
</feature>
<proteinExistence type="inferred from homology"/>
<dbReference type="GO" id="GO:0006325">
    <property type="term" value="P:chromatin organization"/>
    <property type="evidence" value="ECO:0007669"/>
    <property type="project" value="InterPro"/>
</dbReference>
<keyword evidence="8" id="KW-1185">Reference proteome</keyword>
<comment type="similarity">
    <text evidence="3">Belongs to the HIR3 family.</text>
</comment>
<evidence type="ECO:0000256" key="5">
    <source>
        <dbReference type="ARBA" id="ARBA00023242"/>
    </source>
</evidence>
<accession>A0A9N9UFH3</accession>
<feature type="compositionally biased region" description="Acidic residues" evidence="6">
    <location>
        <begin position="1886"/>
        <end position="1907"/>
    </location>
</feature>
<dbReference type="PANTHER" id="PTHR15502:SF7">
    <property type="entry name" value="CALCINEURIN-BINDING PROTEIN CABIN-1"/>
    <property type="match status" value="1"/>
</dbReference>
<dbReference type="GO" id="GO:0005634">
    <property type="term" value="C:nucleus"/>
    <property type="evidence" value="ECO:0007669"/>
    <property type="project" value="UniProtKB-SubCell"/>
</dbReference>
<organism evidence="7 8">
    <name type="scientific">Clonostachys byssicola</name>
    <dbReference type="NCBI Taxonomy" id="160290"/>
    <lineage>
        <taxon>Eukaryota</taxon>
        <taxon>Fungi</taxon>
        <taxon>Dikarya</taxon>
        <taxon>Ascomycota</taxon>
        <taxon>Pezizomycotina</taxon>
        <taxon>Sordariomycetes</taxon>
        <taxon>Hypocreomycetidae</taxon>
        <taxon>Hypocreales</taxon>
        <taxon>Bionectriaceae</taxon>
        <taxon>Clonostachys</taxon>
    </lineage>
</organism>
<feature type="compositionally biased region" description="Acidic residues" evidence="6">
    <location>
        <begin position="280"/>
        <end position="295"/>
    </location>
</feature>
<comment type="subcellular location">
    <subcellularLocation>
        <location evidence="2">Nucleus</location>
    </subcellularLocation>
</comment>
<feature type="compositionally biased region" description="Basic and acidic residues" evidence="6">
    <location>
        <begin position="1770"/>
        <end position="1779"/>
    </location>
</feature>
<evidence type="ECO:0000313" key="7">
    <source>
        <dbReference type="EMBL" id="CAG9986721.1"/>
    </source>
</evidence>
<feature type="compositionally biased region" description="Acidic residues" evidence="6">
    <location>
        <begin position="1924"/>
        <end position="1945"/>
    </location>
</feature>
<sequence>MPGFQAINLEPEENVDDLIDTTKEIHVDEALKRFQNALRLHAQGSRSREAAESAYIELFNSEVFKYREAQTDYERAERHAGNVTEPQILDSFSAGLDIDAGGADGVAASLSLALYLGYKNYGEFFLDKLKDKLQSDPDAKKARVFFHQDGASKVLENWARALDQDPSDPEVWRRAARFGAALNSGRLKRYCLEAAIELDDDPAVMEIEPPSLAEGLAGEQLKDQLKLLHDEIALSHPGMAPWIKKEMPSMIKRHLDPIPYLPDPTQSLTPPPSTPAESDNLLEEDEPEPMDEDHESESSSSWPSLGLRLMKHIEDNKAALRICQEIPQVSPPESGKIASPTPPQSTEPDKKADEAVKDGSPEKATDEAGEKATGDAQKESDPSQKGSDKPQKERSQSVPATRKRSQSVAGLPDGADEDNTAEKRSKRVRRRETATAEEVADPSTIIANQLQPCQEADSHLFHMVQNIAENLGVEDKSAIDCLVELHQSSTAEDRLAKVTPLASKDLRSVLTEFSDNTARVLLDKKEQPTLSLSSFLEHAKSGSQDQPETGSFDEEKGLQAFADEIKKYGPWATGSDIAFEWVKAIAPSYTSAKWSDTMKTTVVQMLNRVDSILLERINYDLNSLPAAPEQLEPLNHIIPMLFELHIDIYERITNPNSVVDYATRVETKHRLNRWLGIASGYIQLLDLPPNDNLSVRFLWGSVLVSALVEEPVREHILLMWTSLRDFLSEQKVELISLPNNVVMPIISPAAADREISKLTTMDFFLGLFQEEMKSPIEVIETLEPVLNPTSVHVVPEPPTPATPADDESAQEEAQDGGKPISDCAGQGLRDLWKFLLTSSTELRLFLWSRLGDAYLAIDYPTKKFSCYLKSIEMIVADLEAEAYTKTAYESRRLLLMRTLKSLDEQVIHALTMSLNEPSAFDIIDEEHIKSSVAAVAKVNCLLHVAAICEDDVRVGVTPAPSNSATYTALVTKMREMQVRAWSLQYTLLKAGIRQQGSFISPDNELADLLAAIHHAIGLRKYCKVSNKIFLKVMRAELLKLKTLENWEDYLEQVLYDLYGLKLGVGAWEVQEHGVPHETLEKSKTMQLVERIMILANRMSMKDLLKSDLKTTIDHMQQTIGQLKSTPQMIFNLRNFQEYLKRPIHPLRMYRALTGSIDVDAVSVNAPESGIANHGWFFLQGMLALTKFKGVDLNRRQTPGATDDLRIGATFLRLQLQFTPDRWDAWFRLAECFDYELDEAVLWTADKINKDRNELLKFQRSAIHCYTLALSHSITVDVEAYEGDPLHDLYHKFGMRLYASSREPFAMEPFKHSEQERFFIETMSLDAFSRIVHDEMTQYKVWKFAAKLFKMAMKRQPKNWKNPYMLAKCYWKMYQTPVADLDPKDQNSRVKLETLIDALKTSVEVAHKNRKSRSNDVVLEPHYKIISVLHKLVTRGDIPSLEAATILSEQPFGIVVDPDDHFASFSEPEDWEEYVIRSLTKLRDRDKSNWQHRIIMRHACILFNEKSPASMESDSYVEAKASFNILRESMFTKTMVMNVWKCDAERPGRHHVYTERYMRFMTKLLINLSDRVNMEQLLRRLRKKGADFYHFADLWHTCCLAYVKMLRDTYGITHSTDEVFKSMSNEEFEIITERITEWGSAQGPMTPTFSCMKDAIELKKLNASLTRVAPIDDLINDCYSKIYLDVARSLPGPEPAKVIEERNQAKEAVAKENAAKAEAEAAAAAAGELQPKALNGLLPTSEAQDSRGATPTPLDSEKPEAGPRARRAGIRRPEVLRKAEQAVMRSMEPKAGSVKARSSSVMSKRGSQRGSQTPAAAMSEDDSGSGSGSEEEGPDAQVRREAGEGIDTEIKETDAESLHGHDHEEDHDHDHDHEHDHDHDLEHDHEHEEEDDDSDLSDVPEGYDDDMPDGLLFANLRGQAANDESSGEDADSESEGEEDDQEDEETALEHMDEEHDGADATLEHMDEDEDEQEEGQEETMDGVDEDQGEDQSRLEHAHRSDHEDTEMAYGDDELTRGPEESEGEEDDDEERADETMESK</sequence>
<evidence type="ECO:0000256" key="6">
    <source>
        <dbReference type="SAM" id="MobiDB-lite"/>
    </source>
</evidence>
<gene>
    <name evidence="7" type="ORF">CBYS24578_00007919</name>
</gene>
<comment type="caution">
    <text evidence="7">The sequence shown here is derived from an EMBL/GenBank/DDBJ whole genome shotgun (WGS) entry which is preliminary data.</text>
</comment>
<evidence type="ECO:0000256" key="3">
    <source>
        <dbReference type="ARBA" id="ARBA00007335"/>
    </source>
</evidence>
<dbReference type="OrthoDB" id="77564at2759"/>
<keyword evidence="5" id="KW-0539">Nucleus</keyword>
<name>A0A9N9UFH3_9HYPO</name>
<evidence type="ECO:0000256" key="1">
    <source>
        <dbReference type="ARBA" id="ARBA00002687"/>
    </source>
</evidence>
<feature type="region of interest" description="Disordered" evidence="6">
    <location>
        <begin position="791"/>
        <end position="818"/>
    </location>
</feature>
<dbReference type="Proteomes" id="UP000754883">
    <property type="component" value="Unassembled WGS sequence"/>
</dbReference>
<dbReference type="PANTHER" id="PTHR15502">
    <property type="entry name" value="CALCINEURIN-BINDING PROTEIN CABIN 1-RELATED"/>
    <property type="match status" value="1"/>
</dbReference>
<reference evidence="7" key="1">
    <citation type="submission" date="2021-10" db="EMBL/GenBank/DDBJ databases">
        <authorList>
            <person name="Piombo E."/>
        </authorList>
    </citation>
    <scope>NUCLEOTIDE SEQUENCE</scope>
</reference>
<dbReference type="GO" id="GO:0000417">
    <property type="term" value="C:HIR complex"/>
    <property type="evidence" value="ECO:0007669"/>
    <property type="project" value="TreeGrafter"/>
</dbReference>
<feature type="compositionally biased region" description="Acidic residues" evidence="6">
    <location>
        <begin position="1818"/>
        <end position="1833"/>
    </location>
</feature>
<feature type="compositionally biased region" description="Basic and acidic residues" evidence="6">
    <location>
        <begin position="347"/>
        <end position="395"/>
    </location>
</feature>
<feature type="compositionally biased region" description="Basic and acidic residues" evidence="6">
    <location>
        <begin position="1836"/>
        <end position="1885"/>
    </location>
</feature>
<evidence type="ECO:0000256" key="2">
    <source>
        <dbReference type="ARBA" id="ARBA00004123"/>
    </source>
</evidence>
<feature type="compositionally biased region" description="Basic and acidic residues" evidence="6">
    <location>
        <begin position="1946"/>
        <end position="1963"/>
    </location>
</feature>
<feature type="compositionally biased region" description="Acidic residues" evidence="6">
    <location>
        <begin position="2002"/>
        <end position="2011"/>
    </location>
</feature>
<dbReference type="GO" id="GO:0031491">
    <property type="term" value="F:nucleosome binding"/>
    <property type="evidence" value="ECO:0007669"/>
    <property type="project" value="TreeGrafter"/>
</dbReference>
<feature type="compositionally biased region" description="Basic and acidic residues" evidence="6">
    <location>
        <begin position="1989"/>
        <end position="2001"/>
    </location>
</feature>
<dbReference type="InterPro" id="IPR033053">
    <property type="entry name" value="Hir3/CABIN1"/>
</dbReference>
<feature type="compositionally biased region" description="Acidic residues" evidence="6">
    <location>
        <begin position="804"/>
        <end position="814"/>
    </location>
</feature>